<dbReference type="InterPro" id="IPR013785">
    <property type="entry name" value="Aldolase_TIM"/>
</dbReference>
<reference evidence="3" key="1">
    <citation type="journal article" date="2014" name="Front. Microbiol.">
        <title>High frequency of phylogenetically diverse reductive dehalogenase-homologous genes in deep subseafloor sedimentary metagenomes.</title>
        <authorList>
            <person name="Kawai M."/>
            <person name="Futagami T."/>
            <person name="Toyoda A."/>
            <person name="Takaki Y."/>
            <person name="Nishi S."/>
            <person name="Hori S."/>
            <person name="Arai W."/>
            <person name="Tsubouchi T."/>
            <person name="Morono Y."/>
            <person name="Uchiyama I."/>
            <person name="Ito T."/>
            <person name="Fujiyama A."/>
            <person name="Inagaki F."/>
            <person name="Takami H."/>
        </authorList>
    </citation>
    <scope>NUCLEOTIDE SEQUENCE</scope>
    <source>
        <strain evidence="3">Expedition CK06-06</strain>
    </source>
</reference>
<comment type="caution">
    <text evidence="3">The sequence shown here is derived from an EMBL/GenBank/DDBJ whole genome shotgun (WGS) entry which is preliminary data.</text>
</comment>
<dbReference type="GO" id="GO:0046872">
    <property type="term" value="F:metal ion binding"/>
    <property type="evidence" value="ECO:0007669"/>
    <property type="project" value="UniProtKB-KW"/>
</dbReference>
<evidence type="ECO:0000256" key="1">
    <source>
        <dbReference type="ARBA" id="ARBA00022723"/>
    </source>
</evidence>
<keyword evidence="1" id="KW-0479">Metal-binding</keyword>
<keyword evidence="2" id="KW-0413">Isomerase</keyword>
<organism evidence="3">
    <name type="scientific">marine sediment metagenome</name>
    <dbReference type="NCBI Taxonomy" id="412755"/>
    <lineage>
        <taxon>unclassified sequences</taxon>
        <taxon>metagenomes</taxon>
        <taxon>ecological metagenomes</taxon>
    </lineage>
</organism>
<dbReference type="InterPro" id="IPR011060">
    <property type="entry name" value="RibuloseP-bd_barrel"/>
</dbReference>
<evidence type="ECO:0000313" key="3">
    <source>
        <dbReference type="EMBL" id="GAH89759.1"/>
    </source>
</evidence>
<gene>
    <name evidence="3" type="ORF">S03H2_56970</name>
</gene>
<feature type="non-terminal residue" evidence="3">
    <location>
        <position position="1"/>
    </location>
</feature>
<dbReference type="AlphaFoldDB" id="X1KHZ7"/>
<dbReference type="PANTHER" id="PTHR11749">
    <property type="entry name" value="RIBULOSE-5-PHOSPHATE-3-EPIMERASE"/>
    <property type="match status" value="1"/>
</dbReference>
<accession>X1KHZ7</accession>
<dbReference type="GO" id="GO:0005975">
    <property type="term" value="P:carbohydrate metabolic process"/>
    <property type="evidence" value="ECO:0007669"/>
    <property type="project" value="InterPro"/>
</dbReference>
<dbReference type="GO" id="GO:0016857">
    <property type="term" value="F:racemase and epimerase activity, acting on carbohydrates and derivatives"/>
    <property type="evidence" value="ECO:0007669"/>
    <property type="project" value="InterPro"/>
</dbReference>
<dbReference type="SUPFAM" id="SSF51366">
    <property type="entry name" value="Ribulose-phoshate binding barrel"/>
    <property type="match status" value="1"/>
</dbReference>
<dbReference type="EMBL" id="BARU01036487">
    <property type="protein sequence ID" value="GAH89759.1"/>
    <property type="molecule type" value="Genomic_DNA"/>
</dbReference>
<dbReference type="InterPro" id="IPR000056">
    <property type="entry name" value="Ribul_P_3_epim-like"/>
</dbReference>
<evidence type="ECO:0008006" key="4">
    <source>
        <dbReference type="Google" id="ProtNLM"/>
    </source>
</evidence>
<protein>
    <recommendedName>
        <fullName evidence="4">Ribulose-phosphate 3-epimerase</fullName>
    </recommendedName>
</protein>
<proteinExistence type="predicted"/>
<name>X1KHZ7_9ZZZZ</name>
<sequence>TIATIKKRGIKAGIGINPDRGFEKLEANPEILEQIDLLIIMAVYPGFGGQPFSPVTIPKIEKACRMRKHRNVHFDIGVDGAVGPHTIPEIVKAGANYLIAGSSIFNDDNIIDNIKTLKDLVKKTLAETTVKNPRKDFV</sequence>
<dbReference type="Gene3D" id="3.20.20.70">
    <property type="entry name" value="Aldolase class I"/>
    <property type="match status" value="1"/>
</dbReference>
<evidence type="ECO:0000256" key="2">
    <source>
        <dbReference type="ARBA" id="ARBA00023235"/>
    </source>
</evidence>
<dbReference type="Pfam" id="PF00834">
    <property type="entry name" value="Ribul_P_3_epim"/>
    <property type="match status" value="1"/>
</dbReference>